<dbReference type="Gene3D" id="1.10.3430.10">
    <property type="entry name" value="Ammonium transporter AmtB like domains"/>
    <property type="match status" value="1"/>
</dbReference>
<feature type="transmembrane region" description="Helical" evidence="8">
    <location>
        <begin position="204"/>
        <end position="227"/>
    </location>
</feature>
<dbReference type="InterPro" id="IPR001905">
    <property type="entry name" value="Ammonium_transpt"/>
</dbReference>
<feature type="transmembrane region" description="Helical" evidence="8">
    <location>
        <begin position="426"/>
        <end position="451"/>
    </location>
</feature>
<evidence type="ECO:0000313" key="11">
    <source>
        <dbReference type="EMBL" id="KAF3530820.1"/>
    </source>
</evidence>
<keyword evidence="6 8" id="KW-0472">Membrane</keyword>
<gene>
    <name evidence="11" type="ORF">DY000_02037167</name>
</gene>
<evidence type="ECO:0000256" key="4">
    <source>
        <dbReference type="ARBA" id="ARBA00022692"/>
    </source>
</evidence>
<feature type="transmembrane region" description="Helical" evidence="8">
    <location>
        <begin position="98"/>
        <end position="117"/>
    </location>
</feature>
<keyword evidence="3 8" id="KW-0813">Transport</keyword>
<evidence type="ECO:0000259" key="10">
    <source>
        <dbReference type="Pfam" id="PF00909"/>
    </source>
</evidence>
<dbReference type="InterPro" id="IPR018047">
    <property type="entry name" value="Ammonium_transpt_CS"/>
</dbReference>
<comment type="caution">
    <text evidence="8">Lacks conserved residue(s) required for the propagation of feature annotation.</text>
</comment>
<evidence type="ECO:0000256" key="1">
    <source>
        <dbReference type="ARBA" id="ARBA00004141"/>
    </source>
</evidence>
<comment type="caution">
    <text evidence="11">The sequence shown here is derived from an EMBL/GenBank/DDBJ whole genome shotgun (WGS) entry which is preliminary data.</text>
</comment>
<feature type="transmembrane region" description="Helical" evidence="8">
    <location>
        <begin position="52"/>
        <end position="77"/>
    </location>
</feature>
<feature type="region of interest" description="Disordered" evidence="9">
    <location>
        <begin position="560"/>
        <end position="579"/>
    </location>
</feature>
<evidence type="ECO:0000256" key="9">
    <source>
        <dbReference type="SAM" id="MobiDB-lite"/>
    </source>
</evidence>
<keyword evidence="5 8" id="KW-1133">Transmembrane helix</keyword>
<feature type="transmembrane region" description="Helical" evidence="8">
    <location>
        <begin position="162"/>
        <end position="184"/>
    </location>
</feature>
<evidence type="ECO:0000313" key="12">
    <source>
        <dbReference type="Proteomes" id="UP000266723"/>
    </source>
</evidence>
<evidence type="ECO:0000256" key="6">
    <source>
        <dbReference type="ARBA" id="ARBA00023136"/>
    </source>
</evidence>
<keyword evidence="7 8" id="KW-0924">Ammonia transport</keyword>
<protein>
    <recommendedName>
        <fullName evidence="8">Ammonium transporter</fullName>
    </recommendedName>
</protein>
<evidence type="ECO:0000256" key="8">
    <source>
        <dbReference type="RuleBase" id="RU362002"/>
    </source>
</evidence>
<proteinExistence type="inferred from homology"/>
<feature type="transmembrane region" description="Helical" evidence="8">
    <location>
        <begin position="137"/>
        <end position="155"/>
    </location>
</feature>
<dbReference type="PANTHER" id="PTHR11730">
    <property type="entry name" value="AMMONIUM TRANSPORTER"/>
    <property type="match status" value="1"/>
</dbReference>
<comment type="similarity">
    <text evidence="2 8">Belongs to the ammonia transporter channel (TC 1.A.11.2) family.</text>
</comment>
<dbReference type="NCBIfam" id="TIGR00836">
    <property type="entry name" value="amt"/>
    <property type="match status" value="1"/>
</dbReference>
<evidence type="ECO:0000256" key="3">
    <source>
        <dbReference type="ARBA" id="ARBA00022448"/>
    </source>
</evidence>
<dbReference type="PROSITE" id="PS01219">
    <property type="entry name" value="AMMONIUM_TRANSP"/>
    <property type="match status" value="1"/>
</dbReference>
<feature type="transmembrane region" description="Helical" evidence="8">
    <location>
        <begin position="248"/>
        <end position="266"/>
    </location>
</feature>
<feature type="transmembrane region" description="Helical" evidence="8">
    <location>
        <begin position="348"/>
        <end position="368"/>
    </location>
</feature>
<dbReference type="EMBL" id="QGKV02001507">
    <property type="protein sequence ID" value="KAF3530820.1"/>
    <property type="molecule type" value="Genomic_DNA"/>
</dbReference>
<dbReference type="SUPFAM" id="SSF111352">
    <property type="entry name" value="Ammonium transporter"/>
    <property type="match status" value="1"/>
</dbReference>
<keyword evidence="12" id="KW-1185">Reference proteome</keyword>
<accession>A0ABQ7BF98</accession>
<organism evidence="11 12">
    <name type="scientific">Brassica cretica</name>
    <name type="common">Mustard</name>
    <dbReference type="NCBI Taxonomy" id="69181"/>
    <lineage>
        <taxon>Eukaryota</taxon>
        <taxon>Viridiplantae</taxon>
        <taxon>Streptophyta</taxon>
        <taxon>Embryophyta</taxon>
        <taxon>Tracheophyta</taxon>
        <taxon>Spermatophyta</taxon>
        <taxon>Magnoliopsida</taxon>
        <taxon>eudicotyledons</taxon>
        <taxon>Gunneridae</taxon>
        <taxon>Pentapetalae</taxon>
        <taxon>rosids</taxon>
        <taxon>malvids</taxon>
        <taxon>Brassicales</taxon>
        <taxon>Brassicaceae</taxon>
        <taxon>Brassiceae</taxon>
        <taxon>Brassica</taxon>
    </lineage>
</organism>
<evidence type="ECO:0000256" key="7">
    <source>
        <dbReference type="ARBA" id="ARBA00023177"/>
    </source>
</evidence>
<sequence length="579" mass="62020">MASTLSCSASDLIPLLSGGANATAAAAAAEFICGRFETISGKFTDASYAIDNTYLLFSAYLVFAMQLGFAMLCAGSVRAKNTMNIMLTNVIDAAAGGLFYYLFGFAFAFGSPSNGFIGKHFFAMSGFPKASFDYPYFLYQWTFAIAAAGITSGSIAERTQFVAYLIYSSFLTGLVYPIVSHWFWSSDGWASPARADNLLFQTGVIDFAGSGVVHMVGGIAGLWGALIEGPRIGRFENRGKPVTLRGHSATLVVLGTFLLWFGWYGFNPGSFAIINKSYGASPGSSFYGQWSAVGRTAVTTTLAGCTAALTTLFGKRLIDGYWNVTDVCNGLLGGFAAITGGCSVVEPWAAVICGFVAAWVLMGFNKLADKLRYDDPLEAAQLHGGCGAWGIIFTGLFADKTYVSEIFGGDPNRPYGLLMGGGWRLLAAHVVQIVVITGWVSATMGTLFFVLHKLELLRIPSEDEIAGMDPTSHGGLAYMYTEEEIRNGIMVREMGPQGVHDPSSDVRDPRAAPARDLFLVRNSIRQLASDDQDVPDQATKDVLDPIEATLSIPARVPFVSSSRLNSFGGPIQQSSKVKR</sequence>
<evidence type="ECO:0000256" key="5">
    <source>
        <dbReference type="ARBA" id="ARBA00022989"/>
    </source>
</evidence>
<name>A0ABQ7BF98_BRACR</name>
<dbReference type="Proteomes" id="UP000266723">
    <property type="component" value="Unassembled WGS sequence"/>
</dbReference>
<evidence type="ECO:0000256" key="2">
    <source>
        <dbReference type="ARBA" id="ARBA00005887"/>
    </source>
</evidence>
<dbReference type="InterPro" id="IPR024041">
    <property type="entry name" value="NH4_transpt_AmtB-like_dom"/>
</dbReference>
<dbReference type="InterPro" id="IPR029020">
    <property type="entry name" value="Ammonium/urea_transptr"/>
</dbReference>
<dbReference type="PANTHER" id="PTHR11730:SF101">
    <property type="entry name" value="AMMONIUM TRANSPORTER 1 MEMBER 4"/>
    <property type="match status" value="1"/>
</dbReference>
<comment type="subcellular location">
    <subcellularLocation>
        <location evidence="8">Cell membrane</location>
        <topology evidence="8">Multi-pass membrane protein</topology>
    </subcellularLocation>
    <subcellularLocation>
        <location evidence="1">Membrane</location>
        <topology evidence="1">Multi-pass membrane protein</topology>
    </subcellularLocation>
</comment>
<dbReference type="Pfam" id="PF00909">
    <property type="entry name" value="Ammonium_transp"/>
    <property type="match status" value="1"/>
</dbReference>
<reference evidence="11 12" key="1">
    <citation type="journal article" date="2020" name="BMC Genomics">
        <title>Intraspecific diversification of the crop wild relative Brassica cretica Lam. using demographic model selection.</title>
        <authorList>
            <person name="Kioukis A."/>
            <person name="Michalopoulou V.A."/>
            <person name="Briers L."/>
            <person name="Pirintsos S."/>
            <person name="Studholme D.J."/>
            <person name="Pavlidis P."/>
            <person name="Sarris P.F."/>
        </authorList>
    </citation>
    <scope>NUCLEOTIDE SEQUENCE [LARGE SCALE GENOMIC DNA]</scope>
    <source>
        <strain evidence="12">cv. PFS-1207/04</strain>
    </source>
</reference>
<keyword evidence="4 8" id="KW-0812">Transmembrane</keyword>
<feature type="domain" description="Ammonium transporter AmtB-like" evidence="10">
    <location>
        <begin position="54"/>
        <end position="478"/>
    </location>
</feature>